<reference evidence="10 12" key="1">
    <citation type="submission" date="2014-08" db="EMBL/GenBank/DDBJ databases">
        <authorList>
            <person name="Bunnell A."/>
            <person name="Chain P.S."/>
            <person name="Chertkov O."/>
            <person name="Currie B.J."/>
            <person name="Daligault H.E."/>
            <person name="Davenport K.W."/>
            <person name="Davis C."/>
            <person name="Gleasner C.D."/>
            <person name="Johnson S.L."/>
            <person name="Kaestli M."/>
            <person name="Koren S."/>
            <person name="Kunde Y.A."/>
            <person name="Mayo M."/>
            <person name="McMurry K.K."/>
            <person name="Price E.P."/>
            <person name="Reitenga K.G."/>
            <person name="Robison R."/>
            <person name="Rosovitz M.J."/>
            <person name="Sarovich D.S."/>
            <person name="Teshima H."/>
        </authorList>
    </citation>
    <scope>NUCLEOTIDE SEQUENCE [LARGE SCALE GENOMIC DNA]</scope>
    <source>
        <strain evidence="10 12">MSHR44</strain>
    </source>
</reference>
<dbReference type="EMBL" id="PHRB01000008">
    <property type="protein sequence ID" value="PJO66270.1"/>
    <property type="molecule type" value="Genomic_DNA"/>
</dbReference>
<dbReference type="Pfam" id="PF07963">
    <property type="entry name" value="N_methyl"/>
    <property type="match status" value="1"/>
</dbReference>
<keyword evidence="4" id="KW-0997">Cell inner membrane</keyword>
<gene>
    <name evidence="11" type="ORF">CWD88_10545</name>
    <name evidence="10" type="ORF">Y036_1951</name>
</gene>
<evidence type="ECO:0000256" key="8">
    <source>
        <dbReference type="SAM" id="MobiDB-lite"/>
    </source>
</evidence>
<feature type="region of interest" description="Disordered" evidence="8">
    <location>
        <begin position="1"/>
        <end position="23"/>
    </location>
</feature>
<dbReference type="GO" id="GO:0015628">
    <property type="term" value="P:protein secretion by the type II secretion system"/>
    <property type="evidence" value="ECO:0007669"/>
    <property type="project" value="TreeGrafter"/>
</dbReference>
<name>A0A069AWB1_BURPE</name>
<dbReference type="GeneID" id="93058521"/>
<organism evidence="10 12">
    <name type="scientific">Burkholderia pseudomallei</name>
    <name type="common">Pseudomonas pseudomallei</name>
    <dbReference type="NCBI Taxonomy" id="28450"/>
    <lineage>
        <taxon>Bacteria</taxon>
        <taxon>Pseudomonadati</taxon>
        <taxon>Pseudomonadota</taxon>
        <taxon>Betaproteobacteria</taxon>
        <taxon>Burkholderiales</taxon>
        <taxon>Burkholderiaceae</taxon>
        <taxon>Burkholderia</taxon>
        <taxon>pseudomallei group</taxon>
    </lineage>
</organism>
<sequence length="242" mass="26603">MKPAVRSERRAPGEKRPRRARRAFRRGARHGARGFTLIEMMIAITILAVIAILSWRGLDQIIRGREKVAAAMEDERVFAQMFDQMRIDARRAATDDEAGQPAVRVAGDTLQIVREFDAPGAAPRLQVVRYRISNGRVVRYASPPIGDVNALRDALRGGDTEGWSEVALMRGVGMINARLYVPKVGWTTSMPDADNALEQNNNALKVPMLGNAPPPRAVTGLEVSIGATSLRVPITRIFLIGE</sequence>
<evidence type="ECO:0000256" key="5">
    <source>
        <dbReference type="ARBA" id="ARBA00022692"/>
    </source>
</evidence>
<reference evidence="11 13" key="2">
    <citation type="submission" date="2017-11" db="EMBL/GenBank/DDBJ databases">
        <title>Molecular characterization of Burkholderia pseudomallei and closely related isolates from Vietnam.</title>
        <authorList>
            <person name="Ustinov D.V."/>
            <person name="Antonov A.S."/>
            <person name="Avdusheva E.F."/>
            <person name="Shpak I.M."/>
            <person name="Zakharova I.B."/>
            <person name="Thi L.A."/>
            <person name="Teteryatnikova N."/>
            <person name="Lopasteyskaya Y.A."/>
            <person name="Kuzyutina J.A."/>
            <person name="Ngo T.N."/>
            <person name="Victorov D.V."/>
        </authorList>
    </citation>
    <scope>NUCLEOTIDE SEQUENCE [LARGE SCALE GENOMIC DNA]</scope>
    <source>
        <strain evidence="11 13">V1512</strain>
    </source>
</reference>
<dbReference type="KEGG" id="but:X994_2653"/>
<dbReference type="InterPro" id="IPR045584">
    <property type="entry name" value="Pilin-like"/>
</dbReference>
<evidence type="ECO:0000313" key="12">
    <source>
        <dbReference type="Proteomes" id="UP000030475"/>
    </source>
</evidence>
<keyword evidence="5 9" id="KW-0812">Transmembrane</keyword>
<evidence type="ECO:0000313" key="11">
    <source>
        <dbReference type="EMBL" id="PJO66270.1"/>
    </source>
</evidence>
<dbReference type="PROSITE" id="PS00409">
    <property type="entry name" value="PROKAR_NTER_METHYL"/>
    <property type="match status" value="1"/>
</dbReference>
<protein>
    <submittedName>
        <fullName evidence="11">General secretory pathway protein GspJ</fullName>
    </submittedName>
</protein>
<dbReference type="PANTHER" id="PTHR39583">
    <property type="entry name" value="TYPE II SECRETION SYSTEM PROTEIN J-RELATED"/>
    <property type="match status" value="1"/>
</dbReference>
<accession>A0A069AWB1</accession>
<evidence type="ECO:0000313" key="10">
    <source>
        <dbReference type="EMBL" id="KGX08565.1"/>
    </source>
</evidence>
<evidence type="ECO:0000256" key="1">
    <source>
        <dbReference type="ARBA" id="ARBA00004377"/>
    </source>
</evidence>
<evidence type="ECO:0000313" key="13">
    <source>
        <dbReference type="Proteomes" id="UP000231878"/>
    </source>
</evidence>
<keyword evidence="6 9" id="KW-1133">Transmembrane helix</keyword>
<evidence type="ECO:0000256" key="9">
    <source>
        <dbReference type="SAM" id="Phobius"/>
    </source>
</evidence>
<dbReference type="GO" id="GO:0005886">
    <property type="term" value="C:plasma membrane"/>
    <property type="evidence" value="ECO:0007669"/>
    <property type="project" value="UniProtKB-SubCell"/>
</dbReference>
<evidence type="ECO:0000256" key="4">
    <source>
        <dbReference type="ARBA" id="ARBA00022519"/>
    </source>
</evidence>
<dbReference type="AlphaFoldDB" id="A0A069AWB1"/>
<evidence type="ECO:0000256" key="6">
    <source>
        <dbReference type="ARBA" id="ARBA00022989"/>
    </source>
</evidence>
<dbReference type="Proteomes" id="UP000231878">
    <property type="component" value="Unassembled WGS sequence"/>
</dbReference>
<comment type="subcellular location">
    <subcellularLocation>
        <location evidence="1">Cell inner membrane</location>
        <topology evidence="1">Single-pass membrane protein</topology>
    </subcellularLocation>
</comment>
<evidence type="ECO:0000256" key="3">
    <source>
        <dbReference type="ARBA" id="ARBA00022481"/>
    </source>
</evidence>
<dbReference type="OMA" id="YVPRVGW"/>
<feature type="compositionally biased region" description="Basic and acidic residues" evidence="8">
    <location>
        <begin position="1"/>
        <end position="15"/>
    </location>
</feature>
<comment type="caution">
    <text evidence="10">The sequence shown here is derived from an EMBL/GenBank/DDBJ whole genome shotgun (WGS) entry which is preliminary data.</text>
</comment>
<evidence type="ECO:0000256" key="7">
    <source>
        <dbReference type="ARBA" id="ARBA00023136"/>
    </source>
</evidence>
<dbReference type="PANTHER" id="PTHR39583:SF2">
    <property type="entry name" value="TYPE II SECRETION SYSTEM PROTEIN J"/>
    <property type="match status" value="1"/>
</dbReference>
<dbReference type="InterPro" id="IPR051621">
    <property type="entry name" value="T2SS_protein_J"/>
</dbReference>
<proteinExistence type="predicted"/>
<keyword evidence="7 9" id="KW-0472">Membrane</keyword>
<feature type="transmembrane region" description="Helical" evidence="9">
    <location>
        <begin position="35"/>
        <end position="55"/>
    </location>
</feature>
<dbReference type="SUPFAM" id="SSF54523">
    <property type="entry name" value="Pili subunits"/>
    <property type="match status" value="1"/>
</dbReference>
<dbReference type="InterPro" id="IPR012902">
    <property type="entry name" value="N_methyl_site"/>
</dbReference>
<dbReference type="OrthoDB" id="9029037at2"/>
<dbReference type="RefSeq" id="WP_004524539.1">
    <property type="nucleotide sequence ID" value="NZ_AP028071.1"/>
</dbReference>
<keyword evidence="2" id="KW-1003">Cell membrane</keyword>
<evidence type="ECO:0000256" key="2">
    <source>
        <dbReference type="ARBA" id="ARBA00022475"/>
    </source>
</evidence>
<keyword evidence="3" id="KW-0488">Methylation</keyword>
<dbReference type="NCBIfam" id="TIGR02532">
    <property type="entry name" value="IV_pilin_GFxxxE"/>
    <property type="match status" value="1"/>
</dbReference>
<dbReference type="EMBL" id="JQIM01000010">
    <property type="protein sequence ID" value="KGX08565.1"/>
    <property type="molecule type" value="Genomic_DNA"/>
</dbReference>
<dbReference type="Proteomes" id="UP000030475">
    <property type="component" value="Unassembled WGS sequence"/>
</dbReference>
<dbReference type="eggNOG" id="COG4795">
    <property type="taxonomic scope" value="Bacteria"/>
</dbReference>